<protein>
    <submittedName>
        <fullName evidence="2">Uncharacterized protein</fullName>
    </submittedName>
</protein>
<evidence type="ECO:0000313" key="2">
    <source>
        <dbReference type="EMBL" id="PIK34913.1"/>
    </source>
</evidence>
<dbReference type="Proteomes" id="UP000230750">
    <property type="component" value="Unassembled WGS sequence"/>
</dbReference>
<keyword evidence="1" id="KW-0472">Membrane</keyword>
<reference evidence="2 3" key="1">
    <citation type="journal article" date="2017" name="PLoS Biol.">
        <title>The sea cucumber genome provides insights into morphological evolution and visceral regeneration.</title>
        <authorList>
            <person name="Zhang X."/>
            <person name="Sun L."/>
            <person name="Yuan J."/>
            <person name="Sun Y."/>
            <person name="Gao Y."/>
            <person name="Zhang L."/>
            <person name="Li S."/>
            <person name="Dai H."/>
            <person name="Hamel J.F."/>
            <person name="Liu C."/>
            <person name="Yu Y."/>
            <person name="Liu S."/>
            <person name="Lin W."/>
            <person name="Guo K."/>
            <person name="Jin S."/>
            <person name="Xu P."/>
            <person name="Storey K.B."/>
            <person name="Huan P."/>
            <person name="Zhang T."/>
            <person name="Zhou Y."/>
            <person name="Zhang J."/>
            <person name="Lin C."/>
            <person name="Li X."/>
            <person name="Xing L."/>
            <person name="Huo D."/>
            <person name="Sun M."/>
            <person name="Wang L."/>
            <person name="Mercier A."/>
            <person name="Li F."/>
            <person name="Yang H."/>
            <person name="Xiang J."/>
        </authorList>
    </citation>
    <scope>NUCLEOTIDE SEQUENCE [LARGE SCALE GENOMIC DNA]</scope>
    <source>
        <strain evidence="2">Shaxun</strain>
        <tissue evidence="2">Muscle</tissue>
    </source>
</reference>
<proteinExistence type="predicted"/>
<organism evidence="2 3">
    <name type="scientific">Stichopus japonicus</name>
    <name type="common">Sea cucumber</name>
    <dbReference type="NCBI Taxonomy" id="307972"/>
    <lineage>
        <taxon>Eukaryota</taxon>
        <taxon>Metazoa</taxon>
        <taxon>Echinodermata</taxon>
        <taxon>Eleutherozoa</taxon>
        <taxon>Echinozoa</taxon>
        <taxon>Holothuroidea</taxon>
        <taxon>Aspidochirotacea</taxon>
        <taxon>Aspidochirotida</taxon>
        <taxon>Stichopodidae</taxon>
        <taxon>Apostichopus</taxon>
    </lineage>
</organism>
<keyword evidence="3" id="KW-1185">Reference proteome</keyword>
<feature type="transmembrane region" description="Helical" evidence="1">
    <location>
        <begin position="6"/>
        <end position="30"/>
    </location>
</feature>
<dbReference type="EMBL" id="MRZV01002042">
    <property type="protein sequence ID" value="PIK34913.1"/>
    <property type="molecule type" value="Genomic_DNA"/>
</dbReference>
<comment type="caution">
    <text evidence="2">The sequence shown here is derived from an EMBL/GenBank/DDBJ whole genome shotgun (WGS) entry which is preliminary data.</text>
</comment>
<evidence type="ECO:0000256" key="1">
    <source>
        <dbReference type="SAM" id="Phobius"/>
    </source>
</evidence>
<keyword evidence="1" id="KW-0812">Transmembrane</keyword>
<keyword evidence="1" id="KW-1133">Transmembrane helix</keyword>
<dbReference type="AlphaFoldDB" id="A0A2G8JGP2"/>
<name>A0A2G8JGP2_STIJA</name>
<sequence>MDNTTTVIAFICSLIAISTALPLSFSMALLRTKLISTHTNHAAVYESIKMKRFSNPDKVLPEQFINGMEPVKRNLNELENALVIDPELVYPMHYESLVIFREAFFQLAVKEQMIADYNEVVDMEMEQPAFHKEVVHVKKLIDESLKHLRRVMHQISIEVPPIEAPQIILPHEVDGRLCEGYCDLERHLYIHQQFNYFMQRAIHSIASIEEEV</sequence>
<dbReference type="OrthoDB" id="10458610at2759"/>
<accession>A0A2G8JGP2</accession>
<gene>
    <name evidence="2" type="ORF">BSL78_28264</name>
</gene>
<evidence type="ECO:0000313" key="3">
    <source>
        <dbReference type="Proteomes" id="UP000230750"/>
    </source>
</evidence>